<dbReference type="EMBL" id="QUNS01000002">
    <property type="protein sequence ID" value="REH54769.1"/>
    <property type="molecule type" value="Genomic_DNA"/>
</dbReference>
<gene>
    <name evidence="2" type="ORF">C7448_102294</name>
</gene>
<reference evidence="2 3" key="1">
    <citation type="submission" date="2018-08" db="EMBL/GenBank/DDBJ databases">
        <title>Genomic Encyclopedia of Type Strains, Phase IV (KMG-IV): sequencing the most valuable type-strain genomes for metagenomic binning, comparative biology and taxonomic classification.</title>
        <authorList>
            <person name="Goeker M."/>
        </authorList>
    </citation>
    <scope>NUCLEOTIDE SEQUENCE [LARGE SCALE GENOMIC DNA]</scope>
    <source>
        <strain evidence="2 3">DSM 18841</strain>
    </source>
</reference>
<dbReference type="InterPro" id="IPR011990">
    <property type="entry name" value="TPR-like_helical_dom_sf"/>
</dbReference>
<organism evidence="2 3">
    <name type="scientific">Tenacibaculum gallaicum</name>
    <dbReference type="NCBI Taxonomy" id="561505"/>
    <lineage>
        <taxon>Bacteria</taxon>
        <taxon>Pseudomonadati</taxon>
        <taxon>Bacteroidota</taxon>
        <taxon>Flavobacteriia</taxon>
        <taxon>Flavobacteriales</taxon>
        <taxon>Flavobacteriaceae</taxon>
        <taxon>Tenacibaculum</taxon>
    </lineage>
</organism>
<dbReference type="SUPFAM" id="SSF48452">
    <property type="entry name" value="TPR-like"/>
    <property type="match status" value="1"/>
</dbReference>
<feature type="chain" id="PRO_5017804911" evidence="1">
    <location>
        <begin position="21"/>
        <end position="501"/>
    </location>
</feature>
<dbReference type="PROSITE" id="PS51257">
    <property type="entry name" value="PROKAR_LIPOPROTEIN"/>
    <property type="match status" value="1"/>
</dbReference>
<dbReference type="Proteomes" id="UP000256884">
    <property type="component" value="Unassembled WGS sequence"/>
</dbReference>
<feature type="signal peptide" evidence="1">
    <location>
        <begin position="1"/>
        <end position="20"/>
    </location>
</feature>
<dbReference type="InterPro" id="IPR041662">
    <property type="entry name" value="SusD-like_2"/>
</dbReference>
<dbReference type="AlphaFoldDB" id="A0A3E0I7Z8"/>
<keyword evidence="1" id="KW-0732">Signal</keyword>
<evidence type="ECO:0000313" key="2">
    <source>
        <dbReference type="EMBL" id="REH54769.1"/>
    </source>
</evidence>
<keyword evidence="3" id="KW-1185">Reference proteome</keyword>
<dbReference type="RefSeq" id="WP_115900420.1">
    <property type="nucleotide sequence ID" value="NZ_QUNS01000002.1"/>
</dbReference>
<protein>
    <submittedName>
        <fullName evidence="2">SusD-like starch-binding protein associating with outer membrane</fullName>
    </submittedName>
</protein>
<dbReference type="Pfam" id="PF12771">
    <property type="entry name" value="SusD-like_2"/>
    <property type="match status" value="1"/>
</dbReference>
<dbReference type="OrthoDB" id="725917at2"/>
<dbReference type="Gene3D" id="1.25.40.390">
    <property type="match status" value="1"/>
</dbReference>
<evidence type="ECO:0000256" key="1">
    <source>
        <dbReference type="SAM" id="SignalP"/>
    </source>
</evidence>
<evidence type="ECO:0000313" key="3">
    <source>
        <dbReference type="Proteomes" id="UP000256884"/>
    </source>
</evidence>
<accession>A0A3E0I7Z8</accession>
<comment type="caution">
    <text evidence="2">The sequence shown here is derived from an EMBL/GenBank/DDBJ whole genome shotgun (WGS) entry which is preliminary data.</text>
</comment>
<proteinExistence type="predicted"/>
<sequence>MKKIKYIFASLLLSSFLACDTDYIIDPDNPEVAPSTHLVTSAQFDLAYELNDQWTGARGTLGFAQYWAETFYTDENRYALRTSQIDDLWEWPYRILTDLKKAIELVEDPQTSDLMATYGDNNNQVQACRIMMAFTFSKLVDTFGDAPYWSYGQRDNAAFEGLRLEEGVTSPAYTDIQTIYEDLLAELLDAANKMDDSKTVFNNGDHLYDGNPDKWISFAHSIRLRLAAHISDVNNALAVQVFNESDSKAFNSSADEANFTYGLDDITGGPWHQAFTVEARRDFGPALSFTELLYNRVGPFTSITEEDPRTTQYFDTRLGTTEVVGLPYGFGNATARAVSDEGIPSSDIIKQNYKQPILTYSEIEFIRSEFNGWNQANYENGVKASMVFWGVSNTDADSYIANLPAANQETVLTQKYIALYMDGLEAWTEYRRTGYPNTLTVPGDTYGSATFTTLVPDLNTIPNRVTYPQKEQLLNNTNWNAARQSLSDGDTMVSKLFWDVN</sequence>
<name>A0A3E0I7Z8_9FLAO</name>